<keyword evidence="6" id="KW-1185">Reference proteome</keyword>
<feature type="compositionally biased region" description="Low complexity" evidence="1">
    <location>
        <begin position="116"/>
        <end position="137"/>
    </location>
</feature>
<comment type="caution">
    <text evidence="5">The sequence shown here is derived from an EMBL/GenBank/DDBJ whole genome shotgun (WGS) entry which is preliminary data.</text>
</comment>
<feature type="compositionally biased region" description="Low complexity" evidence="1">
    <location>
        <begin position="443"/>
        <end position="455"/>
    </location>
</feature>
<dbReference type="PRINTS" id="PR01546">
    <property type="entry name" value="YEAST73DUF"/>
</dbReference>
<dbReference type="PANTHER" id="PTHR13027:SF7">
    <property type="entry name" value="VACUOLAR FUSION PROTEIN MON1 HOMOLOG"/>
    <property type="match status" value="1"/>
</dbReference>
<sequence>MNSPFKAGGTTSSDAQVKGDFDALLNLDGSKIPSKKQPPVLLNLRHSGSLRLASSQDSTASFASAASNNSEVVSEAAGPAHSSTATRPPPACSSDSSKDGISPALGVSPTEVAANGQAGDASSRGAADAASEAGQGRPESSQTSAELKGDEAPQNSVNGTTGMTGDPPPPSAHSGEGSLHHASAAGSTGDAGGEARMLRTGRLQHGRPQHDTGQGEDPPEAAVFTGSAAHDPPAQDLPRPAHRPRSSTAEQSASEEPALSEEALEERRSAFHDPLQSSQPSHDTHEGSAAPSSVDQQPLVDASVILQQHTEAGSAHEQARQHHVRETSLDAWMEHAQLEPGASDSPEQPEGFPQVSEAGCSRAGPNEDQGGGPSDAKHLRDSHLPLAAKGREGQFDHLQRNSQHLGSDGEEESHRKQSGAPGTSERLRDNHSQAAADAREQPGQLHGQHGQLHGQRSTSPGPEPSEELPVSTLGARCLSGALGASLPEPPDNAQALPGAQASACAAEHAEQGTPSQQDDEPEGEELKEWRPSTQGQAAPAEDPPGSAGQEGQGAQLQGAGSLGPSEAYELEPFRPSPRGASEAVMQQAHHARQGSAFTESLGEGTDSETGMVKGSPEEDISVVATSERSSASRAASGFEGAGLQVTASSAASLGRAATHAAAEVLDQDEHSADWRTQRKHFFVLSNAGRPVFTAHGSEHALAGFMAIIDAMMSFVKDRGDALRSMRSGQHLIVFLERGPLYLVAVSSAGEPEAALALQLDLLHAHFLAILTDSFAKTLAKNPRFEPRRLLGGTEDVLHRFLRSFESSPAAMLGAFEPLHLPAAMRHSTLTSLQAAVKRSDAMYGVLLAGERVVALAQPRAHPLHAHDVLLLSSFVLGSDSFRAASESFSPICLPRFNPSAFLHAYVRFLDEASGLCLVLLSTHQDAFHKLSEAAKRLQAELLNEGAFQVIARVLKRPGGGRLCLDRLPRSAGGGACGETALQHFLYRATARTQFVMPAFSPPLNLPELRQGVMPAYARIHAAVRSEQGSVKQRVHFCRTDRGAMLAYVGAEYEVFAQFDALMDRSGALVVCQRLCNYIKNQHSDLFVPMSL</sequence>
<gene>
    <name evidence="5" type="ORF">CVIRNUC_008689</name>
</gene>
<dbReference type="InterPro" id="IPR043972">
    <property type="entry name" value="FUZ/MON1/HPS1_longin_1"/>
</dbReference>
<dbReference type="GO" id="GO:0016192">
    <property type="term" value="P:vesicle-mediated transport"/>
    <property type="evidence" value="ECO:0007669"/>
    <property type="project" value="InterPro"/>
</dbReference>
<feature type="compositionally biased region" description="Low complexity" evidence="1">
    <location>
        <begin position="545"/>
        <end position="563"/>
    </location>
</feature>
<evidence type="ECO:0000259" key="2">
    <source>
        <dbReference type="Pfam" id="PF19036"/>
    </source>
</evidence>
<dbReference type="PANTHER" id="PTHR13027">
    <property type="entry name" value="SAND PROTEIN-RELATED"/>
    <property type="match status" value="1"/>
</dbReference>
<organism evidence="5 6">
    <name type="scientific">Coccomyxa viridis</name>
    <dbReference type="NCBI Taxonomy" id="1274662"/>
    <lineage>
        <taxon>Eukaryota</taxon>
        <taxon>Viridiplantae</taxon>
        <taxon>Chlorophyta</taxon>
        <taxon>core chlorophytes</taxon>
        <taxon>Trebouxiophyceae</taxon>
        <taxon>Trebouxiophyceae incertae sedis</taxon>
        <taxon>Coccomyxaceae</taxon>
        <taxon>Coccomyxa</taxon>
    </lineage>
</organism>
<dbReference type="GO" id="GO:0006623">
    <property type="term" value="P:protein targeting to vacuole"/>
    <property type="evidence" value="ECO:0007669"/>
    <property type="project" value="InterPro"/>
</dbReference>
<dbReference type="InterPro" id="IPR043970">
    <property type="entry name" value="FUZ/MON1/HPS1_longin_3"/>
</dbReference>
<dbReference type="Pfam" id="PF19036">
    <property type="entry name" value="Fuz_longin_1"/>
    <property type="match status" value="1"/>
</dbReference>
<dbReference type="Proteomes" id="UP001314263">
    <property type="component" value="Unassembled WGS sequence"/>
</dbReference>
<feature type="compositionally biased region" description="Low complexity" evidence="1">
    <location>
        <begin position="53"/>
        <end position="77"/>
    </location>
</feature>
<dbReference type="Pfam" id="PF19038">
    <property type="entry name" value="Fuz_longin_3"/>
    <property type="match status" value="1"/>
</dbReference>
<feature type="region of interest" description="Disordered" evidence="1">
    <location>
        <begin position="51"/>
        <end position="628"/>
    </location>
</feature>
<feature type="compositionally biased region" description="Basic and acidic residues" evidence="1">
    <location>
        <begin position="375"/>
        <end position="399"/>
    </location>
</feature>
<feature type="domain" description="FUZ/MON1/HPS1 third Longin" evidence="4">
    <location>
        <begin position="981"/>
        <end position="1080"/>
    </location>
</feature>
<accession>A0AAV1IHI4</accession>
<dbReference type="AlphaFoldDB" id="A0AAV1IHI4"/>
<dbReference type="Pfam" id="PF19037">
    <property type="entry name" value="Fuz_longin_2"/>
    <property type="match status" value="1"/>
</dbReference>
<evidence type="ECO:0000256" key="1">
    <source>
        <dbReference type="SAM" id="MobiDB-lite"/>
    </source>
</evidence>
<feature type="compositionally biased region" description="Basic and acidic residues" evidence="1">
    <location>
        <begin position="317"/>
        <end position="337"/>
    </location>
</feature>
<evidence type="ECO:0000259" key="4">
    <source>
        <dbReference type="Pfam" id="PF19038"/>
    </source>
</evidence>
<dbReference type="InterPro" id="IPR004353">
    <property type="entry name" value="Mon1"/>
</dbReference>
<name>A0AAV1IHI4_9CHLO</name>
<feature type="domain" description="FUZ/MON1/HPS1 first Longin" evidence="2">
    <location>
        <begin position="679"/>
        <end position="799"/>
    </location>
</feature>
<feature type="domain" description="FUZ/MON1/HPS1 second Longin" evidence="3">
    <location>
        <begin position="841"/>
        <end position="937"/>
    </location>
</feature>
<dbReference type="EMBL" id="CAUYUE010000012">
    <property type="protein sequence ID" value="CAK0785480.1"/>
    <property type="molecule type" value="Genomic_DNA"/>
</dbReference>
<protein>
    <recommendedName>
        <fullName evidence="7">Vacuolar fusion protein MON1 homolog</fullName>
    </recommendedName>
</protein>
<evidence type="ECO:0008006" key="7">
    <source>
        <dbReference type="Google" id="ProtNLM"/>
    </source>
</evidence>
<evidence type="ECO:0000313" key="6">
    <source>
        <dbReference type="Proteomes" id="UP001314263"/>
    </source>
</evidence>
<dbReference type="InterPro" id="IPR043971">
    <property type="entry name" value="FUZ/MON1/HPS1_longin_2"/>
</dbReference>
<proteinExistence type="predicted"/>
<evidence type="ECO:0000313" key="5">
    <source>
        <dbReference type="EMBL" id="CAK0785480.1"/>
    </source>
</evidence>
<evidence type="ECO:0000259" key="3">
    <source>
        <dbReference type="Pfam" id="PF19037"/>
    </source>
</evidence>
<reference evidence="5 6" key="1">
    <citation type="submission" date="2023-10" db="EMBL/GenBank/DDBJ databases">
        <authorList>
            <person name="Maclean D."/>
            <person name="Macfadyen A."/>
        </authorList>
    </citation>
    <scope>NUCLEOTIDE SEQUENCE [LARGE SCALE GENOMIC DNA]</scope>
</reference>